<dbReference type="PRINTS" id="PR01438">
    <property type="entry name" value="UNVRSLSTRESS"/>
</dbReference>
<dbReference type="CDD" id="cd00293">
    <property type="entry name" value="USP-like"/>
    <property type="match status" value="1"/>
</dbReference>
<sequence length="281" mass="32492">MKTIVYATDFSSNSIDAFKYALELSSRVKANLWVIHVFDISSLSSDLNAPYLLSRDETYKYKKATLQKFCSDHMDKKYGLKKVNTEVVENDSIIKGIISKSKEVNASVIITGMKGKNIFEEFIMGSTTKQLIEKAPCAVLAVPEKNTLNKLETIVYATDFEQEDIIAISKLIKLFKPFKPKIKITHISTKNEYDGQLQMEWFKEILLQKILYDNLEFDLFYSDDIFEILNIYLKEVNADLVAMLEREQIGFLKKLFHKDLVKRMESQTKIPLLSFNEANYK</sequence>
<dbReference type="PANTHER" id="PTHR46268">
    <property type="entry name" value="STRESS RESPONSE PROTEIN NHAX"/>
    <property type="match status" value="1"/>
</dbReference>
<feature type="domain" description="UspA" evidence="2">
    <location>
        <begin position="1"/>
        <end position="143"/>
    </location>
</feature>
<organism evidence="3 4">
    <name type="scientific">Lutibacter aestuarii</name>
    <dbReference type="NCBI Taxonomy" id="861111"/>
    <lineage>
        <taxon>Bacteria</taxon>
        <taxon>Pseudomonadati</taxon>
        <taxon>Bacteroidota</taxon>
        <taxon>Flavobacteriia</taxon>
        <taxon>Flavobacteriales</taxon>
        <taxon>Flavobacteriaceae</taxon>
        <taxon>Lutibacter</taxon>
    </lineage>
</organism>
<dbReference type="EMBL" id="JBHTIC010000019">
    <property type="protein sequence ID" value="MFD0762873.1"/>
    <property type="molecule type" value="Genomic_DNA"/>
</dbReference>
<evidence type="ECO:0000259" key="2">
    <source>
        <dbReference type="Pfam" id="PF00582"/>
    </source>
</evidence>
<accession>A0ABW2ZA50</accession>
<dbReference type="Gene3D" id="3.40.50.12370">
    <property type="match status" value="1"/>
</dbReference>
<gene>
    <name evidence="3" type="ORF">ACFQZW_12345</name>
</gene>
<keyword evidence="4" id="KW-1185">Reference proteome</keyword>
<dbReference type="PANTHER" id="PTHR46268:SF22">
    <property type="entry name" value="SENSOR PROTEIN KDPD-RELATED"/>
    <property type="match status" value="1"/>
</dbReference>
<dbReference type="SUPFAM" id="SSF52402">
    <property type="entry name" value="Adenine nucleotide alpha hydrolases-like"/>
    <property type="match status" value="2"/>
</dbReference>
<proteinExistence type="inferred from homology"/>
<name>A0ABW2ZA50_9FLAO</name>
<dbReference type="RefSeq" id="WP_386783390.1">
    <property type="nucleotide sequence ID" value="NZ_JBHTIC010000019.1"/>
</dbReference>
<evidence type="ECO:0000313" key="4">
    <source>
        <dbReference type="Proteomes" id="UP001597032"/>
    </source>
</evidence>
<comment type="caution">
    <text evidence="3">The sequence shown here is derived from an EMBL/GenBank/DDBJ whole genome shotgun (WGS) entry which is preliminary data.</text>
</comment>
<reference evidence="4" key="1">
    <citation type="journal article" date="2019" name="Int. J. Syst. Evol. Microbiol.">
        <title>The Global Catalogue of Microorganisms (GCM) 10K type strain sequencing project: providing services to taxonomists for standard genome sequencing and annotation.</title>
        <authorList>
            <consortium name="The Broad Institute Genomics Platform"/>
            <consortium name="The Broad Institute Genome Sequencing Center for Infectious Disease"/>
            <person name="Wu L."/>
            <person name="Ma J."/>
        </authorList>
    </citation>
    <scope>NUCLEOTIDE SEQUENCE [LARGE SCALE GENOMIC DNA]</scope>
    <source>
        <strain evidence="4">CCUG 60022</strain>
    </source>
</reference>
<evidence type="ECO:0000313" key="3">
    <source>
        <dbReference type="EMBL" id="MFD0762873.1"/>
    </source>
</evidence>
<dbReference type="InterPro" id="IPR006015">
    <property type="entry name" value="Universal_stress_UspA"/>
</dbReference>
<protein>
    <submittedName>
        <fullName evidence="3">Universal stress protein</fullName>
    </submittedName>
</protein>
<evidence type="ECO:0000256" key="1">
    <source>
        <dbReference type="ARBA" id="ARBA00008791"/>
    </source>
</evidence>
<dbReference type="InterPro" id="IPR006016">
    <property type="entry name" value="UspA"/>
</dbReference>
<dbReference type="Pfam" id="PF00582">
    <property type="entry name" value="Usp"/>
    <property type="match status" value="1"/>
</dbReference>
<comment type="similarity">
    <text evidence="1">Belongs to the universal stress protein A family.</text>
</comment>
<dbReference type="Proteomes" id="UP001597032">
    <property type="component" value="Unassembled WGS sequence"/>
</dbReference>